<comment type="caution">
    <text evidence="1">The sequence shown here is derived from an EMBL/GenBank/DDBJ whole genome shotgun (WGS) entry which is preliminary data.</text>
</comment>
<gene>
    <name evidence="1" type="ORF">LQV63_26935</name>
</gene>
<reference evidence="1 2" key="1">
    <citation type="submission" date="2021-11" db="EMBL/GenBank/DDBJ databases">
        <title>Draft genome sequence of Paenibacillus profundus YoMME, a new Gram-positive bacteria with exoelectrogenic properties.</title>
        <authorList>
            <person name="Hubenova Y."/>
            <person name="Hubenova E."/>
            <person name="Manasiev Y."/>
            <person name="Peykov S."/>
            <person name="Mitov M."/>
        </authorList>
    </citation>
    <scope>NUCLEOTIDE SEQUENCE [LARGE SCALE GENOMIC DNA]</scope>
    <source>
        <strain evidence="1 2">YoMME</strain>
    </source>
</reference>
<proteinExistence type="predicted"/>
<evidence type="ECO:0000313" key="1">
    <source>
        <dbReference type="EMBL" id="MCE5172904.1"/>
    </source>
</evidence>
<dbReference type="Proteomes" id="UP001199916">
    <property type="component" value="Unassembled WGS sequence"/>
</dbReference>
<dbReference type="EMBL" id="JAJNBZ010000036">
    <property type="protein sequence ID" value="MCE5172904.1"/>
    <property type="molecule type" value="Genomic_DNA"/>
</dbReference>
<organism evidence="1 2">
    <name type="scientific">Paenibacillus profundus</name>
    <dbReference type="NCBI Taxonomy" id="1173085"/>
    <lineage>
        <taxon>Bacteria</taxon>
        <taxon>Bacillati</taxon>
        <taxon>Bacillota</taxon>
        <taxon>Bacilli</taxon>
        <taxon>Bacillales</taxon>
        <taxon>Paenibacillaceae</taxon>
        <taxon>Paenibacillus</taxon>
    </lineage>
</organism>
<keyword evidence="2" id="KW-1185">Reference proteome</keyword>
<protein>
    <submittedName>
        <fullName evidence="1">Transporter</fullName>
    </submittedName>
</protein>
<evidence type="ECO:0000313" key="2">
    <source>
        <dbReference type="Proteomes" id="UP001199916"/>
    </source>
</evidence>
<name>A0ABS8YP00_9BACL</name>
<sequence>MAFIPLQGPQGSIIPTLPPPPAFVPAKPAVSYIVDCLYQYTYVWLWNGDSFWFYPTRVEYGAVSGYRWNGLFWIYYDIDPRFINAVSCPPIPTPY</sequence>
<accession>A0ABS8YP00</accession>